<dbReference type="RefSeq" id="WP_381728464.1">
    <property type="nucleotide sequence ID" value="NZ_JBHVBU010000129.1"/>
</dbReference>
<reference evidence="3 4" key="1">
    <citation type="submission" date="2024-09" db="EMBL/GenBank/DDBJ databases">
        <title>The Natural Products Discovery Center: Release of the First 8490 Sequenced Strains for Exploring Actinobacteria Biosynthetic Diversity.</title>
        <authorList>
            <person name="Kalkreuter E."/>
            <person name="Kautsar S.A."/>
            <person name="Yang D."/>
            <person name="Bader C.D."/>
            <person name="Teijaro C.N."/>
            <person name="Fluegel L."/>
            <person name="Davis C.M."/>
            <person name="Simpson J.R."/>
            <person name="Lauterbach L."/>
            <person name="Steele A.D."/>
            <person name="Gui C."/>
            <person name="Meng S."/>
            <person name="Li G."/>
            <person name="Viehrig K."/>
            <person name="Ye F."/>
            <person name="Su P."/>
            <person name="Kiefer A.F."/>
            <person name="Nichols A."/>
            <person name="Cepeda A.J."/>
            <person name="Yan W."/>
            <person name="Fan B."/>
            <person name="Jiang Y."/>
            <person name="Adhikari A."/>
            <person name="Zheng C.-J."/>
            <person name="Schuster L."/>
            <person name="Cowan T.M."/>
            <person name="Smanski M.J."/>
            <person name="Chevrette M.G."/>
            <person name="De Carvalho L.P.S."/>
            <person name="Shen B."/>
        </authorList>
    </citation>
    <scope>NUCLEOTIDE SEQUENCE [LARGE SCALE GENOMIC DNA]</scope>
    <source>
        <strain evidence="3 4">NPDC057399</strain>
    </source>
</reference>
<dbReference type="EMBL" id="JBHVBU010000129">
    <property type="protein sequence ID" value="MFE7967151.1"/>
    <property type="molecule type" value="Genomic_DNA"/>
</dbReference>
<sequence>MGAAPQAPRTRVTARARDLRFDAGSLSLNLVATAGRRPVGPLERMGDAERLAAWCGGVGLTPAPGYDPDALLRSLHALRDAAYDIASSLLDGRRPSPASVNLVNELAAPEPPAPRLELTPDSVRPAPGSALLPEDALLSVVARDLIDLVSDASRRERLTRCASEVCRMLYLNPPSGRPRQWCSMRRCGNNAKAAAHRRRKAATDEGRRAPESGST</sequence>
<feature type="compositionally biased region" description="Basic and acidic residues" evidence="1">
    <location>
        <begin position="201"/>
        <end position="215"/>
    </location>
</feature>
<evidence type="ECO:0000313" key="3">
    <source>
        <dbReference type="EMBL" id="MFE7967151.1"/>
    </source>
</evidence>
<feature type="domain" description="Zinc finger CGNR" evidence="2">
    <location>
        <begin position="157"/>
        <end position="200"/>
    </location>
</feature>
<keyword evidence="4" id="KW-1185">Reference proteome</keyword>
<dbReference type="SUPFAM" id="SSF160904">
    <property type="entry name" value="Jann2411-like"/>
    <property type="match status" value="1"/>
</dbReference>
<feature type="region of interest" description="Disordered" evidence="1">
    <location>
        <begin position="191"/>
        <end position="215"/>
    </location>
</feature>
<accession>A0ABW6JP15</accession>
<dbReference type="Proteomes" id="UP001600650">
    <property type="component" value="Unassembled WGS sequence"/>
</dbReference>
<dbReference type="InterPro" id="IPR021005">
    <property type="entry name" value="Znf_CGNR"/>
</dbReference>
<protein>
    <submittedName>
        <fullName evidence="3">CGNR zinc finger domain-containing protein</fullName>
    </submittedName>
</protein>
<comment type="caution">
    <text evidence="3">The sequence shown here is derived from an EMBL/GenBank/DDBJ whole genome shotgun (WGS) entry which is preliminary data.</text>
</comment>
<proteinExistence type="predicted"/>
<gene>
    <name evidence="3" type="ORF">ACFU0X_29610</name>
</gene>
<evidence type="ECO:0000259" key="2">
    <source>
        <dbReference type="Pfam" id="PF11706"/>
    </source>
</evidence>
<dbReference type="InterPro" id="IPR010852">
    <property type="entry name" value="ABATE"/>
</dbReference>
<dbReference type="PANTHER" id="PTHR35525">
    <property type="entry name" value="BLL6575 PROTEIN"/>
    <property type="match status" value="1"/>
</dbReference>
<name>A0ABW6JP15_STRCE</name>
<dbReference type="Gene3D" id="1.10.3300.10">
    <property type="entry name" value="Jann2411-like domain"/>
    <property type="match status" value="1"/>
</dbReference>
<evidence type="ECO:0000313" key="4">
    <source>
        <dbReference type="Proteomes" id="UP001600650"/>
    </source>
</evidence>
<evidence type="ECO:0000256" key="1">
    <source>
        <dbReference type="SAM" id="MobiDB-lite"/>
    </source>
</evidence>
<dbReference type="InterPro" id="IPR023286">
    <property type="entry name" value="ABATE_dom_sf"/>
</dbReference>
<dbReference type="PANTHER" id="PTHR35525:SF3">
    <property type="entry name" value="BLL6575 PROTEIN"/>
    <property type="match status" value="1"/>
</dbReference>
<dbReference type="Pfam" id="PF11706">
    <property type="entry name" value="zf-CGNR"/>
    <property type="match status" value="1"/>
</dbReference>
<dbReference type="Pfam" id="PF07336">
    <property type="entry name" value="ABATE"/>
    <property type="match status" value="1"/>
</dbReference>
<organism evidence="3 4">
    <name type="scientific">Streptomyces cellulosae</name>
    <dbReference type="NCBI Taxonomy" id="1968"/>
    <lineage>
        <taxon>Bacteria</taxon>
        <taxon>Bacillati</taxon>
        <taxon>Actinomycetota</taxon>
        <taxon>Actinomycetes</taxon>
        <taxon>Kitasatosporales</taxon>
        <taxon>Streptomycetaceae</taxon>
        <taxon>Streptomyces</taxon>
    </lineage>
</organism>